<organism evidence="1 2">
    <name type="scientific">Zophobas morio</name>
    <dbReference type="NCBI Taxonomy" id="2755281"/>
    <lineage>
        <taxon>Eukaryota</taxon>
        <taxon>Metazoa</taxon>
        <taxon>Ecdysozoa</taxon>
        <taxon>Arthropoda</taxon>
        <taxon>Hexapoda</taxon>
        <taxon>Insecta</taxon>
        <taxon>Pterygota</taxon>
        <taxon>Neoptera</taxon>
        <taxon>Endopterygota</taxon>
        <taxon>Coleoptera</taxon>
        <taxon>Polyphaga</taxon>
        <taxon>Cucujiformia</taxon>
        <taxon>Tenebrionidae</taxon>
        <taxon>Zophobas</taxon>
    </lineage>
</organism>
<dbReference type="Proteomes" id="UP001168821">
    <property type="component" value="Unassembled WGS sequence"/>
</dbReference>
<name>A0AA38LYQ4_9CUCU</name>
<reference evidence="1" key="1">
    <citation type="journal article" date="2023" name="G3 (Bethesda)">
        <title>Whole genome assemblies of Zophobas morio and Tenebrio molitor.</title>
        <authorList>
            <person name="Kaur S."/>
            <person name="Stinson S.A."/>
            <person name="diCenzo G.C."/>
        </authorList>
    </citation>
    <scope>NUCLEOTIDE SEQUENCE</scope>
    <source>
        <strain evidence="1">QUZm001</strain>
    </source>
</reference>
<keyword evidence="2" id="KW-1185">Reference proteome</keyword>
<evidence type="ECO:0000313" key="1">
    <source>
        <dbReference type="EMBL" id="KAJ3616534.1"/>
    </source>
</evidence>
<dbReference type="EMBL" id="JALNTZ010003320">
    <property type="protein sequence ID" value="KAJ3616534.1"/>
    <property type="molecule type" value="Genomic_DNA"/>
</dbReference>
<sequence>MHVPASIYDRKLFTDETKVLYQTPVFDGYSHEYVVPTDVIASHMDTDAQGLVLSSFLDNLKLSRRNGESIDNYETIFTQSLKECLPKYKEYLKYYSSVEGKGMKITGESYSR</sequence>
<comment type="caution">
    <text evidence="1">The sequence shown here is derived from an EMBL/GenBank/DDBJ whole genome shotgun (WGS) entry which is preliminary data.</text>
</comment>
<proteinExistence type="predicted"/>
<gene>
    <name evidence="1" type="ORF">Zmor_011848</name>
</gene>
<accession>A0AA38LYQ4</accession>
<dbReference type="AlphaFoldDB" id="A0AA38LYQ4"/>
<evidence type="ECO:0000313" key="2">
    <source>
        <dbReference type="Proteomes" id="UP001168821"/>
    </source>
</evidence>
<protein>
    <submittedName>
        <fullName evidence="1">Uncharacterized protein</fullName>
    </submittedName>
</protein>